<keyword evidence="1" id="KW-1133">Transmembrane helix</keyword>
<evidence type="ECO:0000256" key="1">
    <source>
        <dbReference type="SAM" id="Phobius"/>
    </source>
</evidence>
<name>A0A212JW46_9BACT</name>
<dbReference type="AlphaFoldDB" id="A0A212JW46"/>
<protein>
    <submittedName>
        <fullName evidence="2">Uncharacterized protein</fullName>
    </submittedName>
</protein>
<reference evidence="2" key="1">
    <citation type="submission" date="2016-04" db="EMBL/GenBank/DDBJ databases">
        <authorList>
            <person name="Evans L.H."/>
            <person name="Alamgir A."/>
            <person name="Owens N."/>
            <person name="Weber N.D."/>
            <person name="Virtaneva K."/>
            <person name="Barbian K."/>
            <person name="Babar A."/>
            <person name="Rosenke K."/>
        </authorList>
    </citation>
    <scope>NUCLEOTIDE SEQUENCE</scope>
    <source>
        <strain evidence="2">86-1</strain>
    </source>
</reference>
<organism evidence="2">
    <name type="scientific">uncultured Dysgonomonas sp</name>
    <dbReference type="NCBI Taxonomy" id="206096"/>
    <lineage>
        <taxon>Bacteria</taxon>
        <taxon>Pseudomonadati</taxon>
        <taxon>Bacteroidota</taxon>
        <taxon>Bacteroidia</taxon>
        <taxon>Bacteroidales</taxon>
        <taxon>Dysgonomonadaceae</taxon>
        <taxon>Dysgonomonas</taxon>
        <taxon>environmental samples</taxon>
    </lineage>
</organism>
<gene>
    <name evidence="2" type="ORF">KL86DYS1_30622</name>
</gene>
<keyword evidence="1" id="KW-0472">Membrane</keyword>
<dbReference type="EMBL" id="FLUM01000003">
    <property type="protein sequence ID" value="SBW03612.1"/>
    <property type="molecule type" value="Genomic_DNA"/>
</dbReference>
<evidence type="ECO:0000313" key="2">
    <source>
        <dbReference type="EMBL" id="SBW03612.1"/>
    </source>
</evidence>
<keyword evidence="1" id="KW-0812">Transmembrane</keyword>
<proteinExistence type="predicted"/>
<sequence length="242" mass="27577">MHIIPQGYNRPNIIIYRQMTYRINQSIRTKLYTKVLSPILLLNLFLLLQALSTLSAQVTIGSNVAPNESALLDLKNKADETSNKGLLMPRVHLQSTDESTPLSAHVKGMTVYNLAPKGDVVEGFYYNNGSKWVRLIPETDVFFYMPSIMLPLSESDPSFSSGFFKIQLHQKYEEQFTTSTKSPAATTLPIYDSNRLEFFVLYYDNNVFEQVTIDDGGVLSYRIKPDYEVSEKTFMNIAFKVK</sequence>
<feature type="transmembrane region" description="Helical" evidence="1">
    <location>
        <begin position="31"/>
        <end position="51"/>
    </location>
</feature>
<accession>A0A212JW46</accession>